<gene>
    <name evidence="8" type="ORF">PPACK8108_LOCUS20195</name>
</gene>
<accession>A0AAV0BEV6</accession>
<keyword evidence="6 7" id="KW-0206">Cytoskeleton</keyword>
<dbReference type="AlphaFoldDB" id="A0AAV0BEV6"/>
<evidence type="ECO:0000313" key="8">
    <source>
        <dbReference type="EMBL" id="CAH7685628.1"/>
    </source>
</evidence>
<evidence type="ECO:0000256" key="2">
    <source>
        <dbReference type="ARBA" id="ARBA00006039"/>
    </source>
</evidence>
<evidence type="ECO:0000256" key="7">
    <source>
        <dbReference type="RuleBase" id="RU365078"/>
    </source>
</evidence>
<evidence type="ECO:0000313" key="9">
    <source>
        <dbReference type="Proteomes" id="UP001153365"/>
    </source>
</evidence>
<dbReference type="GO" id="GO:0000902">
    <property type="term" value="P:cell morphogenesis"/>
    <property type="evidence" value="ECO:0007669"/>
    <property type="project" value="TreeGrafter"/>
</dbReference>
<name>A0AAV0BEV6_PHAPC</name>
<reference evidence="8" key="1">
    <citation type="submission" date="2022-06" db="EMBL/GenBank/DDBJ databases">
        <authorList>
            <consortium name="SYNGENTA / RWTH Aachen University"/>
        </authorList>
    </citation>
    <scope>NUCLEOTIDE SEQUENCE</scope>
</reference>
<sequence length="56" mass="6562">THLNNIGKLIEEMELKMRNLLKEVYFSKTRDIVNDLRSSSSLTEQRKTVGVQRELV</sequence>
<comment type="subunit">
    <text evidence="7">Heterodimer of an alpha and a beta subunit.</text>
</comment>
<keyword evidence="4 7" id="KW-0963">Cytoplasm</keyword>
<evidence type="ECO:0000256" key="5">
    <source>
        <dbReference type="ARBA" id="ARBA00023203"/>
    </source>
</evidence>
<dbReference type="SUPFAM" id="SSF90096">
    <property type="entry name" value="Subunits of heterodimeric actin filament capping protein Capz"/>
    <property type="match status" value="1"/>
</dbReference>
<dbReference type="Proteomes" id="UP001153365">
    <property type="component" value="Unassembled WGS sequence"/>
</dbReference>
<dbReference type="EMBL" id="CALTRL010005740">
    <property type="protein sequence ID" value="CAH7685628.1"/>
    <property type="molecule type" value="Genomic_DNA"/>
</dbReference>
<dbReference type="GO" id="GO:0008290">
    <property type="term" value="C:F-actin capping protein complex"/>
    <property type="evidence" value="ECO:0007669"/>
    <property type="project" value="UniProtKB-UniRule"/>
</dbReference>
<evidence type="ECO:0000256" key="3">
    <source>
        <dbReference type="ARBA" id="ARBA00022467"/>
    </source>
</evidence>
<dbReference type="Pfam" id="PF01115">
    <property type="entry name" value="F_actin_cap_B"/>
    <property type="match status" value="1"/>
</dbReference>
<keyword evidence="9" id="KW-1185">Reference proteome</keyword>
<evidence type="ECO:0000256" key="4">
    <source>
        <dbReference type="ARBA" id="ARBA00022490"/>
    </source>
</evidence>
<dbReference type="InterPro" id="IPR001698">
    <property type="entry name" value="CAPZB"/>
</dbReference>
<comment type="caution">
    <text evidence="8">The sequence shown here is derived from an EMBL/GenBank/DDBJ whole genome shotgun (WGS) entry which is preliminary data.</text>
</comment>
<evidence type="ECO:0000256" key="6">
    <source>
        <dbReference type="ARBA" id="ARBA00023212"/>
    </source>
</evidence>
<comment type="subcellular location">
    <subcellularLocation>
        <location evidence="1 7">Cytoplasm</location>
        <location evidence="1 7">Cytoskeleton</location>
    </subcellularLocation>
</comment>
<dbReference type="GO" id="GO:0051016">
    <property type="term" value="P:barbed-end actin filament capping"/>
    <property type="evidence" value="ECO:0007669"/>
    <property type="project" value="UniProtKB-UniRule"/>
</dbReference>
<proteinExistence type="inferred from homology"/>
<dbReference type="InterPro" id="IPR042276">
    <property type="entry name" value="CapZ_alpha/beta_2"/>
</dbReference>
<dbReference type="Gene3D" id="3.90.1150.210">
    <property type="entry name" value="F-actin capping protein, beta subunit"/>
    <property type="match status" value="1"/>
</dbReference>
<dbReference type="InterPro" id="IPR037282">
    <property type="entry name" value="CapZ_alpha/beta"/>
</dbReference>
<organism evidence="8 9">
    <name type="scientific">Phakopsora pachyrhizi</name>
    <name type="common">Asian soybean rust disease fungus</name>
    <dbReference type="NCBI Taxonomy" id="170000"/>
    <lineage>
        <taxon>Eukaryota</taxon>
        <taxon>Fungi</taxon>
        <taxon>Dikarya</taxon>
        <taxon>Basidiomycota</taxon>
        <taxon>Pucciniomycotina</taxon>
        <taxon>Pucciniomycetes</taxon>
        <taxon>Pucciniales</taxon>
        <taxon>Phakopsoraceae</taxon>
        <taxon>Phakopsora</taxon>
    </lineage>
</organism>
<protein>
    <recommendedName>
        <fullName evidence="7">F-actin-capping protein subunit beta</fullName>
    </recommendedName>
</protein>
<comment type="similarity">
    <text evidence="2 7">Belongs to the F-actin-capping protein beta subunit family.</text>
</comment>
<dbReference type="PANTHER" id="PTHR10619">
    <property type="entry name" value="F-ACTIN-CAPPING PROTEIN SUBUNIT BETA"/>
    <property type="match status" value="1"/>
</dbReference>
<evidence type="ECO:0000256" key="1">
    <source>
        <dbReference type="ARBA" id="ARBA00004245"/>
    </source>
</evidence>
<feature type="non-terminal residue" evidence="8">
    <location>
        <position position="1"/>
    </location>
</feature>
<keyword evidence="3 7" id="KW-0117">Actin capping</keyword>
<dbReference type="PANTHER" id="PTHR10619:SF0">
    <property type="entry name" value="F-ACTIN-CAPPING PROTEIN SUBUNIT BETA ISOFORMS 1 AND 2"/>
    <property type="match status" value="1"/>
</dbReference>
<keyword evidence="5 7" id="KW-0009">Actin-binding</keyword>
<comment type="function">
    <text evidence="7">F-actin-capping proteins bind in a Ca(2+)-independent manner to the fast growing ends of actin filaments (barbed end) thereby blocking the exchange of subunits at these ends. Unlike other capping proteins (such as gelsolin and severin), these proteins do not sever actin filaments.</text>
</comment>
<dbReference type="GO" id="GO:0051015">
    <property type="term" value="F:actin filament binding"/>
    <property type="evidence" value="ECO:0007669"/>
    <property type="project" value="TreeGrafter"/>
</dbReference>